<keyword evidence="4" id="KW-1185">Reference proteome</keyword>
<name>A0A139SWS4_9GAMM</name>
<gene>
    <name evidence="3" type="ORF">AXE65_00660</name>
</gene>
<dbReference type="EMBL" id="LSZO01000046">
    <property type="protein sequence ID" value="KXU39075.1"/>
    <property type="molecule type" value="Genomic_DNA"/>
</dbReference>
<dbReference type="SUPFAM" id="SSF89447">
    <property type="entry name" value="AbrB/MazE/MraZ-like"/>
    <property type="match status" value="1"/>
</dbReference>
<reference evidence="3 4" key="1">
    <citation type="submission" date="2016-02" db="EMBL/GenBank/DDBJ databases">
        <authorList>
            <person name="Wen L."/>
            <person name="He K."/>
            <person name="Yang H."/>
        </authorList>
    </citation>
    <scope>NUCLEOTIDE SEQUENCE [LARGE SCALE GENOMIC DNA]</scope>
    <source>
        <strain evidence="3 4">CV58</strain>
    </source>
</reference>
<dbReference type="Gene3D" id="2.10.260.10">
    <property type="match status" value="1"/>
</dbReference>
<protein>
    <recommendedName>
        <fullName evidence="2">SpoVT-AbrB domain-containing protein</fullName>
    </recommendedName>
</protein>
<organism evidence="3 4">
    <name type="scientific">Ventosimonas gracilis</name>
    <dbReference type="NCBI Taxonomy" id="1680762"/>
    <lineage>
        <taxon>Bacteria</taxon>
        <taxon>Pseudomonadati</taxon>
        <taxon>Pseudomonadota</taxon>
        <taxon>Gammaproteobacteria</taxon>
        <taxon>Pseudomonadales</taxon>
        <taxon>Ventosimonadaceae</taxon>
        <taxon>Ventosimonas</taxon>
    </lineage>
</organism>
<dbReference type="GO" id="GO:0003677">
    <property type="term" value="F:DNA binding"/>
    <property type="evidence" value="ECO:0007669"/>
    <property type="project" value="UniProtKB-UniRule"/>
</dbReference>
<keyword evidence="1" id="KW-0238">DNA-binding</keyword>
<dbReference type="PROSITE" id="PS51740">
    <property type="entry name" value="SPOVT_ABRB"/>
    <property type="match status" value="1"/>
</dbReference>
<sequence length="82" mass="9429">MDAVFQTRQFRVGNSQAVRLPAKMAYLPGTELTVTRMGERIIIEPKEESLSGFVEWLKMAGAKAKGQEWERVEMEFPERGWP</sequence>
<dbReference type="AlphaFoldDB" id="A0A139SWS4"/>
<evidence type="ECO:0000259" key="2">
    <source>
        <dbReference type="PROSITE" id="PS51740"/>
    </source>
</evidence>
<proteinExistence type="predicted"/>
<evidence type="ECO:0000256" key="1">
    <source>
        <dbReference type="PROSITE-ProRule" id="PRU01076"/>
    </source>
</evidence>
<dbReference type="OrthoDB" id="5298361at2"/>
<evidence type="ECO:0000313" key="3">
    <source>
        <dbReference type="EMBL" id="KXU39075.1"/>
    </source>
</evidence>
<accession>A0A139SWS4</accession>
<evidence type="ECO:0000313" key="4">
    <source>
        <dbReference type="Proteomes" id="UP000072660"/>
    </source>
</evidence>
<feature type="domain" description="SpoVT-AbrB" evidence="2">
    <location>
        <begin position="7"/>
        <end position="48"/>
    </location>
</feature>
<dbReference type="Pfam" id="PF04014">
    <property type="entry name" value="MazE_antitoxin"/>
    <property type="match status" value="1"/>
</dbReference>
<dbReference type="SMART" id="SM00966">
    <property type="entry name" value="SpoVT_AbrB"/>
    <property type="match status" value="1"/>
</dbReference>
<dbReference type="InterPro" id="IPR037914">
    <property type="entry name" value="SpoVT-AbrB_sf"/>
</dbReference>
<comment type="caution">
    <text evidence="3">The sequence shown here is derived from an EMBL/GenBank/DDBJ whole genome shotgun (WGS) entry which is preliminary data.</text>
</comment>
<dbReference type="InterPro" id="IPR007159">
    <property type="entry name" value="SpoVT-AbrB_dom"/>
</dbReference>
<dbReference type="Proteomes" id="UP000072660">
    <property type="component" value="Unassembled WGS sequence"/>
</dbReference>